<evidence type="ECO:0000313" key="3">
    <source>
        <dbReference type="EMBL" id="CAG8689498.1"/>
    </source>
</evidence>
<name>A0A9N9HLX5_9GLOM</name>
<dbReference type="InterPro" id="IPR002164">
    <property type="entry name" value="NAP_family"/>
</dbReference>
<accession>A0A9N9HLX5</accession>
<dbReference type="OrthoDB" id="19419at2759"/>
<dbReference type="SUPFAM" id="SSF143113">
    <property type="entry name" value="NAP-like"/>
    <property type="match status" value="1"/>
</dbReference>
<organism evidence="3 4">
    <name type="scientific">Funneliformis caledonium</name>
    <dbReference type="NCBI Taxonomy" id="1117310"/>
    <lineage>
        <taxon>Eukaryota</taxon>
        <taxon>Fungi</taxon>
        <taxon>Fungi incertae sedis</taxon>
        <taxon>Mucoromycota</taxon>
        <taxon>Glomeromycotina</taxon>
        <taxon>Glomeromycetes</taxon>
        <taxon>Glomerales</taxon>
        <taxon>Glomeraceae</taxon>
        <taxon>Funneliformis</taxon>
    </lineage>
</organism>
<dbReference type="Gene3D" id="3.30.1120.90">
    <property type="entry name" value="Nucleosome assembly protein"/>
    <property type="match status" value="1"/>
</dbReference>
<evidence type="ECO:0000256" key="1">
    <source>
        <dbReference type="ARBA" id="ARBA00009947"/>
    </source>
</evidence>
<gene>
    <name evidence="3" type="ORF">FCALED_LOCUS12881</name>
</gene>
<proteinExistence type="inferred from homology"/>
<dbReference type="PANTHER" id="PTHR11875">
    <property type="entry name" value="TESTIS-SPECIFIC Y-ENCODED PROTEIN"/>
    <property type="match status" value="1"/>
</dbReference>
<sequence>MATSSNSDIENGVLDESIIEEMGVITQEIENTELEIAKQHIRAFKPIYEKRRNVLKRIPKFWSQVVGVTLMKQVLIGQYLDNDDYSVVQYINDVTVDMDENSLENFKIILRFLENEYFKNKELIKEFIVDADGQRKIKSTTIEWFEGRNYTKKRKVDEDDDLSFIKWFSEESTDENSWDLGRIFKDDLYPQAWTIYNAEEDDYEDFESDEGLE</sequence>
<dbReference type="InterPro" id="IPR037231">
    <property type="entry name" value="NAP-like_sf"/>
</dbReference>
<protein>
    <submittedName>
        <fullName evidence="3">5523_t:CDS:1</fullName>
    </submittedName>
</protein>
<reference evidence="3" key="1">
    <citation type="submission" date="2021-06" db="EMBL/GenBank/DDBJ databases">
        <authorList>
            <person name="Kallberg Y."/>
            <person name="Tangrot J."/>
            <person name="Rosling A."/>
        </authorList>
    </citation>
    <scope>NUCLEOTIDE SEQUENCE</scope>
    <source>
        <strain evidence="3">UK204</strain>
    </source>
</reference>
<dbReference type="GO" id="GO:0005634">
    <property type="term" value="C:nucleus"/>
    <property type="evidence" value="ECO:0007669"/>
    <property type="project" value="InterPro"/>
</dbReference>
<evidence type="ECO:0000313" key="4">
    <source>
        <dbReference type="Proteomes" id="UP000789570"/>
    </source>
</evidence>
<dbReference type="AlphaFoldDB" id="A0A9N9HLX5"/>
<comment type="caution">
    <text evidence="3">The sequence shown here is derived from an EMBL/GenBank/DDBJ whole genome shotgun (WGS) entry which is preliminary data.</text>
</comment>
<keyword evidence="4" id="KW-1185">Reference proteome</keyword>
<evidence type="ECO:0000256" key="2">
    <source>
        <dbReference type="RuleBase" id="RU003876"/>
    </source>
</evidence>
<dbReference type="Pfam" id="PF00956">
    <property type="entry name" value="NAP"/>
    <property type="match status" value="1"/>
</dbReference>
<dbReference type="Proteomes" id="UP000789570">
    <property type="component" value="Unassembled WGS sequence"/>
</dbReference>
<dbReference type="GO" id="GO:0006334">
    <property type="term" value="P:nucleosome assembly"/>
    <property type="evidence" value="ECO:0007669"/>
    <property type="project" value="InterPro"/>
</dbReference>
<dbReference type="EMBL" id="CAJVPQ010006799">
    <property type="protein sequence ID" value="CAG8689498.1"/>
    <property type="molecule type" value="Genomic_DNA"/>
</dbReference>
<comment type="similarity">
    <text evidence="1 2">Belongs to the nucleosome assembly protein (NAP) family.</text>
</comment>